<gene>
    <name evidence="2" type="ORF">CERSUDRAFT_74646</name>
</gene>
<reference evidence="2 3" key="1">
    <citation type="journal article" date="2012" name="Proc. Natl. Acad. Sci. U.S.A.">
        <title>Comparative genomics of Ceriporiopsis subvermispora and Phanerochaete chrysosporium provide insight into selective ligninolysis.</title>
        <authorList>
            <person name="Fernandez-Fueyo E."/>
            <person name="Ruiz-Duenas F.J."/>
            <person name="Ferreira P."/>
            <person name="Floudas D."/>
            <person name="Hibbett D.S."/>
            <person name="Canessa P."/>
            <person name="Larrondo L.F."/>
            <person name="James T.Y."/>
            <person name="Seelenfreund D."/>
            <person name="Lobos S."/>
            <person name="Polanco R."/>
            <person name="Tello M."/>
            <person name="Honda Y."/>
            <person name="Watanabe T."/>
            <person name="Watanabe T."/>
            <person name="Ryu J.S."/>
            <person name="Kubicek C.P."/>
            <person name="Schmoll M."/>
            <person name="Gaskell J."/>
            <person name="Hammel K.E."/>
            <person name="St John F.J."/>
            <person name="Vanden Wymelenberg A."/>
            <person name="Sabat G."/>
            <person name="Splinter BonDurant S."/>
            <person name="Syed K."/>
            <person name="Yadav J.S."/>
            <person name="Doddapaneni H."/>
            <person name="Subramanian V."/>
            <person name="Lavin J.L."/>
            <person name="Oguiza J.A."/>
            <person name="Perez G."/>
            <person name="Pisabarro A.G."/>
            <person name="Ramirez L."/>
            <person name="Santoyo F."/>
            <person name="Master E."/>
            <person name="Coutinho P.M."/>
            <person name="Henrissat B."/>
            <person name="Lombard V."/>
            <person name="Magnuson J.K."/>
            <person name="Kuees U."/>
            <person name="Hori C."/>
            <person name="Igarashi K."/>
            <person name="Samejima M."/>
            <person name="Held B.W."/>
            <person name="Barry K.W."/>
            <person name="LaButti K.M."/>
            <person name="Lapidus A."/>
            <person name="Lindquist E.A."/>
            <person name="Lucas S.M."/>
            <person name="Riley R."/>
            <person name="Salamov A.A."/>
            <person name="Hoffmeister D."/>
            <person name="Schwenk D."/>
            <person name="Hadar Y."/>
            <person name="Yarden O."/>
            <person name="de Vries R.P."/>
            <person name="Wiebenga A."/>
            <person name="Stenlid J."/>
            <person name="Eastwood D."/>
            <person name="Grigoriev I.V."/>
            <person name="Berka R.M."/>
            <person name="Blanchette R.A."/>
            <person name="Kersten P."/>
            <person name="Martinez A.T."/>
            <person name="Vicuna R."/>
            <person name="Cullen D."/>
        </authorList>
    </citation>
    <scope>NUCLEOTIDE SEQUENCE [LARGE SCALE GENOMIC DNA]</scope>
    <source>
        <strain evidence="2 3">B</strain>
    </source>
</reference>
<evidence type="ECO:0000313" key="2">
    <source>
        <dbReference type="EMBL" id="EMD35817.1"/>
    </source>
</evidence>
<dbReference type="HOGENOM" id="CLU_1120045_0_0_1"/>
<evidence type="ECO:0000313" key="3">
    <source>
        <dbReference type="Proteomes" id="UP000016930"/>
    </source>
</evidence>
<sequence length="248" mass="28161">MALNIFTLTFYGWSFFCYWHYQSDAVVELLVSDTLLFHAAADKTHDVKIRQGSGLVHKGFSHTLTLQDQLESDSLIAKIEREYKTVDAHVISLEGICFIHLQTTSICVATERPLIGYWMLAFKGFTLEPYRALEISLRCHKALWELLRSLGGPLERVNSVLLSALLKTSKFARSQYRVLIKFEGFTLQSVLSGAIKPEKESDTQRKFHEAAIKVNISPVKRTNTTSYSQDQGIWGNLYHTMANYAGMC</sequence>
<dbReference type="EMBL" id="KB445799">
    <property type="protein sequence ID" value="EMD35817.1"/>
    <property type="molecule type" value="Genomic_DNA"/>
</dbReference>
<organism evidence="2 3">
    <name type="scientific">Ceriporiopsis subvermispora (strain B)</name>
    <name type="common">White-rot fungus</name>
    <name type="synonym">Gelatoporia subvermispora</name>
    <dbReference type="NCBI Taxonomy" id="914234"/>
    <lineage>
        <taxon>Eukaryota</taxon>
        <taxon>Fungi</taxon>
        <taxon>Dikarya</taxon>
        <taxon>Basidiomycota</taxon>
        <taxon>Agaricomycotina</taxon>
        <taxon>Agaricomycetes</taxon>
        <taxon>Polyporales</taxon>
        <taxon>Gelatoporiaceae</taxon>
        <taxon>Gelatoporia</taxon>
    </lineage>
</organism>
<protein>
    <submittedName>
        <fullName evidence="2">Uncharacterized protein</fullName>
    </submittedName>
</protein>
<proteinExistence type="predicted"/>
<keyword evidence="1" id="KW-0732">Signal</keyword>
<feature type="signal peptide" evidence="1">
    <location>
        <begin position="1"/>
        <end position="25"/>
    </location>
</feature>
<keyword evidence="3" id="KW-1185">Reference proteome</keyword>
<dbReference type="Proteomes" id="UP000016930">
    <property type="component" value="Unassembled WGS sequence"/>
</dbReference>
<feature type="chain" id="PRO_5004023821" evidence="1">
    <location>
        <begin position="26"/>
        <end position="248"/>
    </location>
</feature>
<evidence type="ECO:0000256" key="1">
    <source>
        <dbReference type="SAM" id="SignalP"/>
    </source>
</evidence>
<dbReference type="AlphaFoldDB" id="M2RBN2"/>
<name>M2RBN2_CERS8</name>
<accession>M2RBN2</accession>